<evidence type="ECO:0000313" key="4">
    <source>
        <dbReference type="Proteomes" id="UP000324927"/>
    </source>
</evidence>
<organism evidence="3 4">
    <name type="scientific">Azospirillum lipoferum</name>
    <dbReference type="NCBI Taxonomy" id="193"/>
    <lineage>
        <taxon>Bacteria</taxon>
        <taxon>Pseudomonadati</taxon>
        <taxon>Pseudomonadota</taxon>
        <taxon>Alphaproteobacteria</taxon>
        <taxon>Rhodospirillales</taxon>
        <taxon>Azospirillaceae</taxon>
        <taxon>Azospirillum</taxon>
    </lineage>
</organism>
<keyword evidence="3" id="KW-0808">Transferase</keyword>
<dbReference type="RefSeq" id="WP_149231559.1">
    <property type="nucleotide sequence ID" value="NZ_JALJXJ010000005.1"/>
</dbReference>
<dbReference type="GO" id="GO:0004413">
    <property type="term" value="F:homoserine kinase activity"/>
    <property type="evidence" value="ECO:0007669"/>
    <property type="project" value="TreeGrafter"/>
</dbReference>
<comment type="similarity">
    <text evidence="1">Belongs to the pseudomonas-type ThrB family.</text>
</comment>
<dbReference type="InterPro" id="IPR011009">
    <property type="entry name" value="Kinase-like_dom_sf"/>
</dbReference>
<accession>A0A5A9GP83</accession>
<dbReference type="GO" id="GO:0009088">
    <property type="term" value="P:threonine biosynthetic process"/>
    <property type="evidence" value="ECO:0007669"/>
    <property type="project" value="TreeGrafter"/>
</dbReference>
<dbReference type="OrthoDB" id="241498at2"/>
<reference evidence="3 4" key="1">
    <citation type="submission" date="2019-08" db="EMBL/GenBank/DDBJ databases">
        <authorList>
            <person name="Grouzdev D."/>
            <person name="Tikhonova E."/>
            <person name="Kravchenko I."/>
        </authorList>
    </citation>
    <scope>NUCLEOTIDE SEQUENCE [LARGE SCALE GENOMIC DNA]</scope>
    <source>
        <strain evidence="3 4">59b</strain>
    </source>
</reference>
<evidence type="ECO:0000256" key="1">
    <source>
        <dbReference type="ARBA" id="ARBA00038240"/>
    </source>
</evidence>
<dbReference type="InterPro" id="IPR002575">
    <property type="entry name" value="Aminoglycoside_PTrfase"/>
</dbReference>
<dbReference type="InterPro" id="IPR050249">
    <property type="entry name" value="Pseudomonas-type_ThrB"/>
</dbReference>
<proteinExistence type="inferred from homology"/>
<evidence type="ECO:0000259" key="2">
    <source>
        <dbReference type="Pfam" id="PF01636"/>
    </source>
</evidence>
<evidence type="ECO:0000313" key="3">
    <source>
        <dbReference type="EMBL" id="KAA0596163.1"/>
    </source>
</evidence>
<dbReference type="PANTHER" id="PTHR21064:SF6">
    <property type="entry name" value="AMINOGLYCOSIDE PHOSPHOTRANSFERASE DOMAIN-CONTAINING PROTEIN"/>
    <property type="match status" value="1"/>
</dbReference>
<comment type="caution">
    <text evidence="3">The sequence shown here is derived from an EMBL/GenBank/DDBJ whole genome shotgun (WGS) entry which is preliminary data.</text>
</comment>
<dbReference type="AlphaFoldDB" id="A0A5A9GP83"/>
<feature type="domain" description="Aminoglycoside phosphotransferase" evidence="2">
    <location>
        <begin position="41"/>
        <end position="280"/>
    </location>
</feature>
<dbReference type="PANTHER" id="PTHR21064">
    <property type="entry name" value="AMINOGLYCOSIDE PHOSPHOTRANSFERASE DOMAIN-CONTAINING PROTEIN-RELATED"/>
    <property type="match status" value="1"/>
</dbReference>
<dbReference type="Gene3D" id="3.30.200.20">
    <property type="entry name" value="Phosphorylase Kinase, domain 1"/>
    <property type="match status" value="1"/>
</dbReference>
<sequence length="339" mass="37914">MKEFFALAPAEQIARMHQLARGALSRWPGRFAEPELIKYRENAVYSVRDDRGARFALRIHRFAYHSDAALLSELQWMAALREAGLAVPGVIPARDGALMVKVRVPEVPEPLQVDMLGWLGGRPVGSVEAGIAGAPDEVAALYRQVGRLAAELHAHAASWQRPAGFVRHAWTAEGILGDRPLWGDFRALPELAPHRALIDRACAQMERELLEFGRSADRFGLIHADFVPENLLWGDGRVMLIDFDDAGYGWHMFELATALYFHFGRPSFGIVRDALAAGYRSVRPLPNEQWRHLGLFLLLRSLTYLGWVQTRSETETARAMTPHFVSTTVDLAGAYLAER</sequence>
<gene>
    <name evidence="3" type="ORF">FZ942_13425</name>
</gene>
<protein>
    <submittedName>
        <fullName evidence="3">Phosphotransferase</fullName>
    </submittedName>
</protein>
<name>A0A5A9GP83_AZOLI</name>
<dbReference type="Proteomes" id="UP000324927">
    <property type="component" value="Unassembled WGS sequence"/>
</dbReference>
<dbReference type="SUPFAM" id="SSF56112">
    <property type="entry name" value="Protein kinase-like (PK-like)"/>
    <property type="match status" value="1"/>
</dbReference>
<dbReference type="EMBL" id="VTTN01000004">
    <property type="protein sequence ID" value="KAA0596163.1"/>
    <property type="molecule type" value="Genomic_DNA"/>
</dbReference>
<dbReference type="Pfam" id="PF01636">
    <property type="entry name" value="APH"/>
    <property type="match status" value="1"/>
</dbReference>
<keyword evidence="4" id="KW-1185">Reference proteome</keyword>
<dbReference type="Gene3D" id="3.90.1200.10">
    <property type="match status" value="1"/>
</dbReference>